<keyword evidence="4 5" id="KW-0472">Membrane</keyword>
<dbReference type="OrthoDB" id="5547497at2759"/>
<dbReference type="InterPro" id="IPR004853">
    <property type="entry name" value="Sugar_P_trans_dom"/>
</dbReference>
<keyword evidence="3 5" id="KW-1133">Transmembrane helix</keyword>
<feature type="domain" description="Sugar phosphate transporter" evidence="6">
    <location>
        <begin position="54"/>
        <end position="340"/>
    </location>
</feature>
<feature type="transmembrane region" description="Helical" evidence="5">
    <location>
        <begin position="172"/>
        <end position="190"/>
    </location>
</feature>
<feature type="transmembrane region" description="Helical" evidence="5">
    <location>
        <begin position="78"/>
        <end position="99"/>
    </location>
</feature>
<evidence type="ECO:0000256" key="2">
    <source>
        <dbReference type="ARBA" id="ARBA00022692"/>
    </source>
</evidence>
<evidence type="ECO:0000259" key="6">
    <source>
        <dbReference type="Pfam" id="PF03151"/>
    </source>
</evidence>
<comment type="caution">
    <text evidence="7">The sequence shown here is derived from an EMBL/GenBank/DDBJ whole genome shotgun (WGS) entry which is preliminary data.</text>
</comment>
<proteinExistence type="predicted"/>
<dbReference type="Proteomes" id="UP000311919">
    <property type="component" value="Unassembled WGS sequence"/>
</dbReference>
<organism evidence="7 8">
    <name type="scientific">Schistosoma japonicum</name>
    <name type="common">Blood fluke</name>
    <dbReference type="NCBI Taxonomy" id="6182"/>
    <lineage>
        <taxon>Eukaryota</taxon>
        <taxon>Metazoa</taxon>
        <taxon>Spiralia</taxon>
        <taxon>Lophotrochozoa</taxon>
        <taxon>Platyhelminthes</taxon>
        <taxon>Trematoda</taxon>
        <taxon>Digenea</taxon>
        <taxon>Strigeidida</taxon>
        <taxon>Schistosomatoidea</taxon>
        <taxon>Schistosomatidae</taxon>
        <taxon>Schistosoma</taxon>
    </lineage>
</organism>
<dbReference type="AlphaFoldDB" id="A0A4Z2DDR6"/>
<protein>
    <submittedName>
        <fullName evidence="7">GDP-fucose transporter 1</fullName>
    </submittedName>
</protein>
<feature type="transmembrane region" description="Helical" evidence="5">
    <location>
        <begin position="230"/>
        <end position="254"/>
    </location>
</feature>
<feature type="transmembrane region" description="Helical" evidence="5">
    <location>
        <begin position="147"/>
        <end position="165"/>
    </location>
</feature>
<dbReference type="STRING" id="6182.A0A4Z2DDR6"/>
<dbReference type="Pfam" id="PF03151">
    <property type="entry name" value="TPT"/>
    <property type="match status" value="1"/>
</dbReference>
<feature type="transmembrane region" description="Helical" evidence="5">
    <location>
        <begin position="120"/>
        <end position="141"/>
    </location>
</feature>
<evidence type="ECO:0000256" key="1">
    <source>
        <dbReference type="ARBA" id="ARBA00004141"/>
    </source>
</evidence>
<accession>A0A4Z2DDR6</accession>
<feature type="transmembrane region" description="Helical" evidence="5">
    <location>
        <begin position="266"/>
        <end position="285"/>
    </location>
</feature>
<evidence type="ECO:0000256" key="5">
    <source>
        <dbReference type="SAM" id="Phobius"/>
    </source>
</evidence>
<feature type="non-terminal residue" evidence="7">
    <location>
        <position position="1"/>
    </location>
</feature>
<dbReference type="EMBL" id="SKCS01000168">
    <property type="protein sequence ID" value="TNN14615.1"/>
    <property type="molecule type" value="Genomic_DNA"/>
</dbReference>
<name>A0A4Z2DDR6_SCHJA</name>
<comment type="subcellular location">
    <subcellularLocation>
        <location evidence="1">Membrane</location>
        <topology evidence="1">Multi-pass membrane protein</topology>
    </subcellularLocation>
</comment>
<dbReference type="GO" id="GO:0016020">
    <property type="term" value="C:membrane"/>
    <property type="evidence" value="ECO:0007669"/>
    <property type="project" value="UniProtKB-SubCell"/>
</dbReference>
<reference evidence="7 8" key="1">
    <citation type="submission" date="2019-03" db="EMBL/GenBank/DDBJ databases">
        <title>An improved genome assembly of the fluke Schistosoma japonicum.</title>
        <authorList>
            <person name="Hu W."/>
            <person name="Luo F."/>
            <person name="Yin M."/>
            <person name="Mo X."/>
            <person name="Sun C."/>
            <person name="Wu Q."/>
            <person name="Zhu B."/>
            <person name="Xiang M."/>
            <person name="Wang J."/>
            <person name="Wang Y."/>
            <person name="Zhang T."/>
            <person name="Xu B."/>
            <person name="Zheng H."/>
            <person name="Feng Z."/>
        </authorList>
    </citation>
    <scope>NUCLEOTIDE SEQUENCE [LARGE SCALE GENOMIC DNA]</scope>
    <source>
        <strain evidence="7">HuSjv2</strain>
        <tissue evidence="7">Worms</tissue>
    </source>
</reference>
<evidence type="ECO:0000313" key="7">
    <source>
        <dbReference type="EMBL" id="TNN14615.1"/>
    </source>
</evidence>
<dbReference type="InterPro" id="IPR050186">
    <property type="entry name" value="TPT_transporter"/>
</dbReference>
<keyword evidence="8" id="KW-1185">Reference proteome</keyword>
<sequence length="406" mass="45543">AQRCCADLVTKTRRVLEIYARVKEGQKYDFKNNYCCFCLLVRHVKRKIFLLRIISISLVFINKWLLSGESVSLNAPFFITWFQCAITAFLCYSTSYLTLLLPSHVKFPQLNFSFKTSIEVLPLSVIFVLMVCFNNLCLKYLSVSFYFLARSLTIIFNVIFTYFLLNVKTSPKALACCAVIIVGYCVGIIVEGNLGPLSLIGVIFGIASSITCALNSIYTAKCLPKVEGSVWRLTFYNNINSLLLLIPVIGLLEYQSITEHLFHTSIYFWFIMLISGIFGFAIGYISTLQIQVTSPLTHNVSGTAKAAAQTVLAVIIYHEIKSVSWWLSNVITLGGSIFYSAVRHSENVRKPKESVDFNQNDKSSILVVDDGDDTKHSLLNHLNNNGNKNSLFDTSDELPSSRIGLV</sequence>
<dbReference type="PANTHER" id="PTHR11132">
    <property type="entry name" value="SOLUTE CARRIER FAMILY 35"/>
    <property type="match status" value="1"/>
</dbReference>
<evidence type="ECO:0000256" key="4">
    <source>
        <dbReference type="ARBA" id="ARBA00023136"/>
    </source>
</evidence>
<feature type="transmembrane region" description="Helical" evidence="5">
    <location>
        <begin position="196"/>
        <end position="218"/>
    </location>
</feature>
<evidence type="ECO:0000313" key="8">
    <source>
        <dbReference type="Proteomes" id="UP000311919"/>
    </source>
</evidence>
<gene>
    <name evidence="7" type="ORF">EWB00_002000</name>
</gene>
<evidence type="ECO:0000256" key="3">
    <source>
        <dbReference type="ARBA" id="ARBA00022989"/>
    </source>
</evidence>
<feature type="transmembrane region" description="Helical" evidence="5">
    <location>
        <begin position="49"/>
        <end position="66"/>
    </location>
</feature>
<keyword evidence="2 5" id="KW-0812">Transmembrane</keyword>